<evidence type="ECO:0000259" key="1">
    <source>
        <dbReference type="PROSITE" id="PS51819"/>
    </source>
</evidence>
<comment type="caution">
    <text evidence="2">The sequence shown here is derived from an EMBL/GenBank/DDBJ whole genome shotgun (WGS) entry which is preliminary data.</text>
</comment>
<dbReference type="PANTHER" id="PTHR33993">
    <property type="entry name" value="GLYOXALASE-RELATED"/>
    <property type="match status" value="1"/>
</dbReference>
<dbReference type="Pfam" id="PF18029">
    <property type="entry name" value="Glyoxalase_6"/>
    <property type="match status" value="1"/>
</dbReference>
<reference evidence="2 3" key="1">
    <citation type="submission" date="2020-08" db="EMBL/GenBank/DDBJ databases">
        <title>Novel species isolated from subtropical streams in China.</title>
        <authorList>
            <person name="Lu H."/>
        </authorList>
    </citation>
    <scope>NUCLEOTIDE SEQUENCE [LARGE SCALE GENOMIC DNA]</scope>
    <source>
        <strain evidence="2 3">LX15W</strain>
    </source>
</reference>
<dbReference type="RefSeq" id="WP_186941630.1">
    <property type="nucleotide sequence ID" value="NZ_JACOGA010000006.1"/>
</dbReference>
<proteinExistence type="predicted"/>
<protein>
    <submittedName>
        <fullName evidence="2">VOC family protein</fullName>
    </submittedName>
</protein>
<gene>
    <name evidence="2" type="ORF">H8K55_08405</name>
</gene>
<dbReference type="InterPro" id="IPR041581">
    <property type="entry name" value="Glyoxalase_6"/>
</dbReference>
<feature type="domain" description="VOC" evidence="1">
    <location>
        <begin position="6"/>
        <end position="124"/>
    </location>
</feature>
<sequence>MKRVTGIGGIFFSANDPVAMRAWYKRHLGIDVQNWGGTAFSWADAEGKPTAGTTVWSIGAADGKHFAPSTASFMINYRVDDLAALLQALRDEGCQVMDKVDDSEYGKFGWVIDPEGNKIELWQPPAGQ</sequence>
<dbReference type="InterPro" id="IPR037523">
    <property type="entry name" value="VOC_core"/>
</dbReference>
<keyword evidence="3" id="KW-1185">Reference proteome</keyword>
<name>A0ABR6YAN0_9BURK</name>
<dbReference type="Gene3D" id="3.10.180.10">
    <property type="entry name" value="2,3-Dihydroxybiphenyl 1,2-Dioxygenase, domain 1"/>
    <property type="match status" value="1"/>
</dbReference>
<dbReference type="Proteomes" id="UP000624279">
    <property type="component" value="Unassembled WGS sequence"/>
</dbReference>
<dbReference type="SUPFAM" id="SSF54593">
    <property type="entry name" value="Glyoxalase/Bleomycin resistance protein/Dihydroxybiphenyl dioxygenase"/>
    <property type="match status" value="1"/>
</dbReference>
<organism evidence="2 3">
    <name type="scientific">Undibacterium flavidum</name>
    <dbReference type="NCBI Taxonomy" id="2762297"/>
    <lineage>
        <taxon>Bacteria</taxon>
        <taxon>Pseudomonadati</taxon>
        <taxon>Pseudomonadota</taxon>
        <taxon>Betaproteobacteria</taxon>
        <taxon>Burkholderiales</taxon>
        <taxon>Oxalobacteraceae</taxon>
        <taxon>Undibacterium</taxon>
    </lineage>
</organism>
<dbReference type="PANTHER" id="PTHR33993:SF5">
    <property type="entry name" value="GLYOXALASE"/>
    <property type="match status" value="1"/>
</dbReference>
<evidence type="ECO:0000313" key="3">
    <source>
        <dbReference type="Proteomes" id="UP000624279"/>
    </source>
</evidence>
<dbReference type="InterPro" id="IPR029068">
    <property type="entry name" value="Glyas_Bleomycin-R_OHBP_Dase"/>
</dbReference>
<dbReference type="EMBL" id="JACOGA010000006">
    <property type="protein sequence ID" value="MBC3873606.1"/>
    <property type="molecule type" value="Genomic_DNA"/>
</dbReference>
<dbReference type="PROSITE" id="PS51819">
    <property type="entry name" value="VOC"/>
    <property type="match status" value="1"/>
</dbReference>
<dbReference type="InterPro" id="IPR052164">
    <property type="entry name" value="Anthracycline_SecMetBiosynth"/>
</dbReference>
<evidence type="ECO:0000313" key="2">
    <source>
        <dbReference type="EMBL" id="MBC3873606.1"/>
    </source>
</evidence>
<accession>A0ABR6YAN0</accession>